<evidence type="ECO:0000256" key="1">
    <source>
        <dbReference type="ARBA" id="ARBA00004903"/>
    </source>
</evidence>
<dbReference type="InterPro" id="IPR012259">
    <property type="entry name" value="DHFR"/>
</dbReference>
<dbReference type="GO" id="GO:0046452">
    <property type="term" value="P:dihydrofolate metabolic process"/>
    <property type="evidence" value="ECO:0007669"/>
    <property type="project" value="TreeGrafter"/>
</dbReference>
<keyword evidence="6 8" id="KW-0560">Oxidoreductase</keyword>
<dbReference type="EMBL" id="BMHV01000030">
    <property type="protein sequence ID" value="GGF74015.1"/>
    <property type="molecule type" value="Genomic_DNA"/>
</dbReference>
<dbReference type="PIRSF" id="PIRSF000194">
    <property type="entry name" value="DHFR"/>
    <property type="match status" value="1"/>
</dbReference>
<dbReference type="SUPFAM" id="SSF53597">
    <property type="entry name" value="Dihydrofolate reductase-like"/>
    <property type="match status" value="1"/>
</dbReference>
<evidence type="ECO:0000313" key="10">
    <source>
        <dbReference type="EMBL" id="GGF74015.1"/>
    </source>
</evidence>
<keyword evidence="11" id="KW-1185">Reference proteome</keyword>
<dbReference type="Proteomes" id="UP000632498">
    <property type="component" value="Unassembled WGS sequence"/>
</dbReference>
<reference evidence="10" key="2">
    <citation type="submission" date="2020-09" db="EMBL/GenBank/DDBJ databases">
        <authorList>
            <person name="Sun Q."/>
            <person name="Zhou Y."/>
        </authorList>
    </citation>
    <scope>NUCLEOTIDE SEQUENCE</scope>
    <source>
        <strain evidence="10">CGMCC 1.15254</strain>
    </source>
</reference>
<evidence type="ECO:0000313" key="11">
    <source>
        <dbReference type="Proteomes" id="UP000632498"/>
    </source>
</evidence>
<organism evidence="10 11">
    <name type="scientific">Terasakiella brassicae</name>
    <dbReference type="NCBI Taxonomy" id="1634917"/>
    <lineage>
        <taxon>Bacteria</taxon>
        <taxon>Pseudomonadati</taxon>
        <taxon>Pseudomonadota</taxon>
        <taxon>Alphaproteobacteria</taxon>
        <taxon>Rhodospirillales</taxon>
        <taxon>Terasakiellaceae</taxon>
        <taxon>Terasakiella</taxon>
    </lineage>
</organism>
<dbReference type="EC" id="1.5.1.3" evidence="3 8"/>
<dbReference type="GO" id="GO:0046654">
    <property type="term" value="P:tetrahydrofolate biosynthetic process"/>
    <property type="evidence" value="ECO:0007669"/>
    <property type="project" value="InterPro"/>
</dbReference>
<dbReference type="GO" id="GO:0005829">
    <property type="term" value="C:cytosol"/>
    <property type="evidence" value="ECO:0007669"/>
    <property type="project" value="TreeGrafter"/>
</dbReference>
<dbReference type="PRINTS" id="PR00070">
    <property type="entry name" value="DHFR"/>
</dbReference>
<evidence type="ECO:0000256" key="3">
    <source>
        <dbReference type="ARBA" id="ARBA00012856"/>
    </source>
</evidence>
<accession>A0A917C7A1</accession>
<reference evidence="10" key="1">
    <citation type="journal article" date="2014" name="Int. J. Syst. Evol. Microbiol.">
        <title>Complete genome sequence of Corynebacterium casei LMG S-19264T (=DSM 44701T), isolated from a smear-ripened cheese.</title>
        <authorList>
            <consortium name="US DOE Joint Genome Institute (JGI-PGF)"/>
            <person name="Walter F."/>
            <person name="Albersmeier A."/>
            <person name="Kalinowski J."/>
            <person name="Ruckert C."/>
        </authorList>
    </citation>
    <scope>NUCLEOTIDE SEQUENCE</scope>
    <source>
        <strain evidence="10">CGMCC 1.15254</strain>
    </source>
</reference>
<dbReference type="FunFam" id="3.40.430.10:FF:000001">
    <property type="entry name" value="Dihydrofolate reductase"/>
    <property type="match status" value="1"/>
</dbReference>
<evidence type="ECO:0000256" key="5">
    <source>
        <dbReference type="ARBA" id="ARBA00022857"/>
    </source>
</evidence>
<keyword evidence="4 8" id="KW-0554">One-carbon metabolism</keyword>
<gene>
    <name evidence="10" type="ORF">GCM10011332_30090</name>
</gene>
<dbReference type="PROSITE" id="PS51330">
    <property type="entry name" value="DHFR_2"/>
    <property type="match status" value="1"/>
</dbReference>
<proteinExistence type="inferred from homology"/>
<dbReference type="GO" id="GO:0046655">
    <property type="term" value="P:folic acid metabolic process"/>
    <property type="evidence" value="ECO:0007669"/>
    <property type="project" value="TreeGrafter"/>
</dbReference>
<name>A0A917C7A1_9PROT</name>
<comment type="function">
    <text evidence="7 8">Key enzyme in folate metabolism. Catalyzes an essential reaction for de novo glycine and purine synthesis, and for DNA precursor synthesis.</text>
</comment>
<keyword evidence="5 8" id="KW-0521">NADP</keyword>
<dbReference type="AlphaFoldDB" id="A0A917C7A1"/>
<comment type="similarity">
    <text evidence="2 8">Belongs to the dihydrofolate reductase family.</text>
</comment>
<comment type="catalytic activity">
    <reaction evidence="8">
        <text>(6S)-5,6,7,8-tetrahydrofolate + NADP(+) = 7,8-dihydrofolate + NADPH + H(+)</text>
        <dbReference type="Rhea" id="RHEA:15009"/>
        <dbReference type="ChEBI" id="CHEBI:15378"/>
        <dbReference type="ChEBI" id="CHEBI:57451"/>
        <dbReference type="ChEBI" id="CHEBI:57453"/>
        <dbReference type="ChEBI" id="CHEBI:57783"/>
        <dbReference type="ChEBI" id="CHEBI:58349"/>
        <dbReference type="EC" id="1.5.1.3"/>
    </reaction>
</comment>
<dbReference type="CDD" id="cd00209">
    <property type="entry name" value="DHFR"/>
    <property type="match status" value="1"/>
</dbReference>
<evidence type="ECO:0000256" key="4">
    <source>
        <dbReference type="ARBA" id="ARBA00022563"/>
    </source>
</evidence>
<evidence type="ECO:0000256" key="6">
    <source>
        <dbReference type="ARBA" id="ARBA00023002"/>
    </source>
</evidence>
<dbReference type="InterPro" id="IPR024072">
    <property type="entry name" value="DHFR-like_dom_sf"/>
</dbReference>
<dbReference type="InterPro" id="IPR001796">
    <property type="entry name" value="DHFR_dom"/>
</dbReference>
<dbReference type="GO" id="GO:0004146">
    <property type="term" value="F:dihydrofolate reductase activity"/>
    <property type="evidence" value="ECO:0007669"/>
    <property type="project" value="UniProtKB-EC"/>
</dbReference>
<dbReference type="Pfam" id="PF00186">
    <property type="entry name" value="DHFR_1"/>
    <property type="match status" value="1"/>
</dbReference>
<dbReference type="Gene3D" id="3.40.430.10">
    <property type="entry name" value="Dihydrofolate Reductase, subunit A"/>
    <property type="match status" value="1"/>
</dbReference>
<dbReference type="GO" id="GO:0006730">
    <property type="term" value="P:one-carbon metabolic process"/>
    <property type="evidence" value="ECO:0007669"/>
    <property type="project" value="UniProtKB-KW"/>
</dbReference>
<evidence type="ECO:0000256" key="7">
    <source>
        <dbReference type="ARBA" id="ARBA00025067"/>
    </source>
</evidence>
<protein>
    <recommendedName>
        <fullName evidence="3 8">Dihydrofolate reductase</fullName>
        <ecNumber evidence="3 8">1.5.1.3</ecNumber>
    </recommendedName>
</protein>
<dbReference type="PANTHER" id="PTHR48069">
    <property type="entry name" value="DIHYDROFOLATE REDUCTASE"/>
    <property type="match status" value="1"/>
</dbReference>
<comment type="caution">
    <text evidence="10">The sequence shown here is derived from an EMBL/GenBank/DDBJ whole genome shotgun (WGS) entry which is preliminary data.</text>
</comment>
<evidence type="ECO:0000256" key="2">
    <source>
        <dbReference type="ARBA" id="ARBA00009539"/>
    </source>
</evidence>
<comment type="pathway">
    <text evidence="1 8">Cofactor biosynthesis; tetrahydrofolate biosynthesis; 5,6,7,8-tetrahydrofolate from 7,8-dihydrofolate: step 1/1.</text>
</comment>
<evidence type="ECO:0000256" key="8">
    <source>
        <dbReference type="PIRNR" id="PIRNR000194"/>
    </source>
</evidence>
<sequence length="167" mass="18850">MKISMIVAVADNGAIGKDNKMLWHIPEDFKYFKATTMGKPMIMGRKTFESIGRPLPGRLNIVVTRDQSWQADGVLVCHDLDTALSAAFAEAKAKNAGEVMIVGGAQIYAMMMERAERIYYTEVHCEYDHDATFPALDKAIWQEVSREDHQGDGRDKPNYSFVVFERI</sequence>
<dbReference type="RefSeq" id="WP_188666729.1">
    <property type="nucleotide sequence ID" value="NZ_BMHV01000030.1"/>
</dbReference>
<feature type="domain" description="DHFR" evidence="9">
    <location>
        <begin position="2"/>
        <end position="166"/>
    </location>
</feature>
<dbReference type="PANTHER" id="PTHR48069:SF3">
    <property type="entry name" value="DIHYDROFOLATE REDUCTASE"/>
    <property type="match status" value="1"/>
</dbReference>
<evidence type="ECO:0000259" key="9">
    <source>
        <dbReference type="PROSITE" id="PS51330"/>
    </source>
</evidence>
<dbReference type="GO" id="GO:0070401">
    <property type="term" value="F:NADP+ binding"/>
    <property type="evidence" value="ECO:0007669"/>
    <property type="project" value="UniProtKB-ARBA"/>
</dbReference>